<keyword evidence="3" id="KW-1185">Reference proteome</keyword>
<gene>
    <name evidence="2" type="ORF">EQG61_11015</name>
</gene>
<name>A0A4Q1K7D3_9FLAO</name>
<proteinExistence type="predicted"/>
<feature type="chain" id="PRO_5020831263" evidence="1">
    <location>
        <begin position="21"/>
        <end position="141"/>
    </location>
</feature>
<evidence type="ECO:0000313" key="2">
    <source>
        <dbReference type="EMBL" id="RXR22004.1"/>
    </source>
</evidence>
<keyword evidence="1" id="KW-0732">Signal</keyword>
<dbReference type="RefSeq" id="WP_129461993.1">
    <property type="nucleotide sequence ID" value="NZ_SBKN01000006.1"/>
</dbReference>
<feature type="signal peptide" evidence="1">
    <location>
        <begin position="1"/>
        <end position="20"/>
    </location>
</feature>
<dbReference type="NCBIfam" id="NF041384">
    <property type="entry name" value="YHS_seleno_dom"/>
    <property type="match status" value="1"/>
</dbReference>
<sequence>MKLKLSLLAFFIAVIGMAQSNVKNGIALQGYDPVSYFENLAAEKGSEAYKVQYNGAWYYFTSEAHKVTFEKNPSYYEPQFGGYCAYGMSKGYKAAVQPEAFTIFNNKLYLNYNLEVRSTWVKDKEERIQKAEENWKSLQTK</sequence>
<accession>A0A4Q1K7D3</accession>
<evidence type="ECO:0000313" key="3">
    <source>
        <dbReference type="Proteomes" id="UP000289857"/>
    </source>
</evidence>
<protein>
    <submittedName>
        <fullName evidence="2">YHS domain-containing protein</fullName>
    </submittedName>
</protein>
<dbReference type="Proteomes" id="UP000289857">
    <property type="component" value="Unassembled WGS sequence"/>
</dbReference>
<organism evidence="2 3">
    <name type="scientific">Flavobacterium stagni</name>
    <dbReference type="NCBI Taxonomy" id="2506421"/>
    <lineage>
        <taxon>Bacteria</taxon>
        <taxon>Pseudomonadati</taxon>
        <taxon>Bacteroidota</taxon>
        <taxon>Flavobacteriia</taxon>
        <taxon>Flavobacteriales</taxon>
        <taxon>Flavobacteriaceae</taxon>
        <taxon>Flavobacterium</taxon>
    </lineage>
</organism>
<reference evidence="3" key="1">
    <citation type="submission" date="2019-01" db="EMBL/GenBank/DDBJ databases">
        <title>Cytophagaceae bacterium strain CAR-16.</title>
        <authorList>
            <person name="Chen W.-M."/>
        </authorList>
    </citation>
    <scope>NUCLEOTIDE SEQUENCE [LARGE SCALE GENOMIC DNA]</scope>
    <source>
        <strain evidence="3">WWJ-16</strain>
    </source>
</reference>
<dbReference type="EMBL" id="SBKN01000006">
    <property type="protein sequence ID" value="RXR22004.1"/>
    <property type="molecule type" value="Genomic_DNA"/>
</dbReference>
<evidence type="ECO:0000256" key="1">
    <source>
        <dbReference type="SAM" id="SignalP"/>
    </source>
</evidence>
<comment type="caution">
    <text evidence="2">The sequence shown here is derived from an EMBL/GenBank/DDBJ whole genome shotgun (WGS) entry which is preliminary data.</text>
</comment>
<dbReference type="OrthoDB" id="344729at2"/>
<dbReference type="AlphaFoldDB" id="A0A4Q1K7D3"/>